<evidence type="ECO:0000256" key="7">
    <source>
        <dbReference type="ARBA" id="ARBA00023002"/>
    </source>
</evidence>
<comment type="subcellular location">
    <subcellularLocation>
        <location evidence="2 15">Secreted</location>
    </subcellularLocation>
</comment>
<dbReference type="GO" id="GO:0046872">
    <property type="term" value="F:metal ion binding"/>
    <property type="evidence" value="ECO:0007669"/>
    <property type="project" value="UniProtKB-KW"/>
</dbReference>
<evidence type="ECO:0000256" key="9">
    <source>
        <dbReference type="ARBA" id="ARBA00023033"/>
    </source>
</evidence>
<keyword evidence="4" id="KW-0479">Metal-binding</keyword>
<protein>
    <recommendedName>
        <fullName evidence="15">AA9 family lytic polysaccharide monooxygenase</fullName>
        <ecNumber evidence="15">1.14.99.56</ecNumber>
    </recommendedName>
    <alternativeName>
        <fullName evidence="15">Endo-beta-1,4-glucanase</fullName>
    </alternativeName>
    <alternativeName>
        <fullName evidence="15">Glycosyl hydrolase 61 family protein</fullName>
    </alternativeName>
</protein>
<dbReference type="Gene3D" id="2.70.50.70">
    <property type="match status" value="1"/>
</dbReference>
<comment type="catalytic activity">
    <reaction evidence="14 15">
        <text>[(1-&gt;4)-beta-D-glucosyl]n+m + reduced acceptor + O2 = 4-dehydro-beta-D-glucosyl-[(1-&gt;4)-beta-D-glucosyl]n-1 + [(1-&gt;4)-beta-D-glucosyl]m + acceptor + H2O.</text>
        <dbReference type="EC" id="1.14.99.56"/>
    </reaction>
</comment>
<evidence type="ECO:0000256" key="16">
    <source>
        <dbReference type="SAM" id="SignalP"/>
    </source>
</evidence>
<organism evidence="18 19">
    <name type="scientific">Aspergillus sydowii CBS 593.65</name>
    <dbReference type="NCBI Taxonomy" id="1036612"/>
    <lineage>
        <taxon>Eukaryota</taxon>
        <taxon>Fungi</taxon>
        <taxon>Dikarya</taxon>
        <taxon>Ascomycota</taxon>
        <taxon>Pezizomycotina</taxon>
        <taxon>Eurotiomycetes</taxon>
        <taxon>Eurotiomycetidae</taxon>
        <taxon>Eurotiales</taxon>
        <taxon>Aspergillaceae</taxon>
        <taxon>Aspergillus</taxon>
        <taxon>Aspergillus subgen. Nidulantes</taxon>
    </lineage>
</organism>
<evidence type="ECO:0000256" key="1">
    <source>
        <dbReference type="ARBA" id="ARBA00001973"/>
    </source>
</evidence>
<dbReference type="PANTHER" id="PTHR33353:SF36">
    <property type="entry name" value="ENDO-BETA-1,4-GLUCANASE D"/>
    <property type="match status" value="1"/>
</dbReference>
<dbReference type="OrthoDB" id="4849160at2759"/>
<dbReference type="CDD" id="cd21175">
    <property type="entry name" value="LPMO_AA9"/>
    <property type="match status" value="1"/>
</dbReference>
<name>A0A1L9TLK0_9EURO</name>
<dbReference type="STRING" id="1036612.A0A1L9TLK0"/>
<evidence type="ECO:0000256" key="11">
    <source>
        <dbReference type="ARBA" id="ARBA00023277"/>
    </source>
</evidence>
<dbReference type="Pfam" id="PF03443">
    <property type="entry name" value="AA9"/>
    <property type="match status" value="1"/>
</dbReference>
<evidence type="ECO:0000313" key="19">
    <source>
        <dbReference type="Proteomes" id="UP000184356"/>
    </source>
</evidence>
<evidence type="ECO:0000256" key="2">
    <source>
        <dbReference type="ARBA" id="ARBA00004613"/>
    </source>
</evidence>
<dbReference type="GeneID" id="63762964"/>
<dbReference type="EMBL" id="KV878585">
    <property type="protein sequence ID" value="OJJ60262.1"/>
    <property type="molecule type" value="Genomic_DNA"/>
</dbReference>
<keyword evidence="5 16" id="KW-0732">Signal</keyword>
<evidence type="ECO:0000256" key="12">
    <source>
        <dbReference type="ARBA" id="ARBA00023326"/>
    </source>
</evidence>
<dbReference type="GO" id="GO:0005576">
    <property type="term" value="C:extracellular region"/>
    <property type="evidence" value="ECO:0007669"/>
    <property type="project" value="UniProtKB-SubCell"/>
</dbReference>
<keyword evidence="12 15" id="KW-0624">Polysaccharide degradation</keyword>
<keyword evidence="6 15" id="KW-0136">Cellulose degradation</keyword>
<reference evidence="19" key="1">
    <citation type="journal article" date="2017" name="Genome Biol.">
        <title>Comparative genomics reveals high biological diversity and specific adaptations in the industrially and medically important fungal genus Aspergillus.</title>
        <authorList>
            <person name="de Vries R.P."/>
            <person name="Riley R."/>
            <person name="Wiebenga A."/>
            <person name="Aguilar-Osorio G."/>
            <person name="Amillis S."/>
            <person name="Uchima C.A."/>
            <person name="Anderluh G."/>
            <person name="Asadollahi M."/>
            <person name="Askin M."/>
            <person name="Barry K."/>
            <person name="Battaglia E."/>
            <person name="Bayram O."/>
            <person name="Benocci T."/>
            <person name="Braus-Stromeyer S.A."/>
            <person name="Caldana C."/>
            <person name="Canovas D."/>
            <person name="Cerqueira G.C."/>
            <person name="Chen F."/>
            <person name="Chen W."/>
            <person name="Choi C."/>
            <person name="Clum A."/>
            <person name="Dos Santos R.A."/>
            <person name="Damasio A.R."/>
            <person name="Diallinas G."/>
            <person name="Emri T."/>
            <person name="Fekete E."/>
            <person name="Flipphi M."/>
            <person name="Freyberg S."/>
            <person name="Gallo A."/>
            <person name="Gournas C."/>
            <person name="Habgood R."/>
            <person name="Hainaut M."/>
            <person name="Harispe M.L."/>
            <person name="Henrissat B."/>
            <person name="Hilden K.S."/>
            <person name="Hope R."/>
            <person name="Hossain A."/>
            <person name="Karabika E."/>
            <person name="Karaffa L."/>
            <person name="Karanyi Z."/>
            <person name="Krasevec N."/>
            <person name="Kuo A."/>
            <person name="Kusch H."/>
            <person name="LaButti K."/>
            <person name="Lagendijk E.L."/>
            <person name="Lapidus A."/>
            <person name="Levasseur A."/>
            <person name="Lindquist E."/>
            <person name="Lipzen A."/>
            <person name="Logrieco A.F."/>
            <person name="MacCabe A."/>
            <person name="Maekelae M.R."/>
            <person name="Malavazi I."/>
            <person name="Melin P."/>
            <person name="Meyer V."/>
            <person name="Mielnichuk N."/>
            <person name="Miskei M."/>
            <person name="Molnar A.P."/>
            <person name="Mule G."/>
            <person name="Ngan C.Y."/>
            <person name="Orejas M."/>
            <person name="Orosz E."/>
            <person name="Ouedraogo J.P."/>
            <person name="Overkamp K.M."/>
            <person name="Park H.-S."/>
            <person name="Perrone G."/>
            <person name="Piumi F."/>
            <person name="Punt P.J."/>
            <person name="Ram A.F."/>
            <person name="Ramon A."/>
            <person name="Rauscher S."/>
            <person name="Record E."/>
            <person name="Riano-Pachon D.M."/>
            <person name="Robert V."/>
            <person name="Roehrig J."/>
            <person name="Ruller R."/>
            <person name="Salamov A."/>
            <person name="Salih N.S."/>
            <person name="Samson R.A."/>
            <person name="Sandor E."/>
            <person name="Sanguinetti M."/>
            <person name="Schuetze T."/>
            <person name="Sepcic K."/>
            <person name="Shelest E."/>
            <person name="Sherlock G."/>
            <person name="Sophianopoulou V."/>
            <person name="Squina F.M."/>
            <person name="Sun H."/>
            <person name="Susca A."/>
            <person name="Todd R.B."/>
            <person name="Tsang A."/>
            <person name="Unkles S.E."/>
            <person name="van de Wiele N."/>
            <person name="van Rossen-Uffink D."/>
            <person name="Oliveira J.V."/>
            <person name="Vesth T.C."/>
            <person name="Visser J."/>
            <person name="Yu J.-H."/>
            <person name="Zhou M."/>
            <person name="Andersen M.R."/>
            <person name="Archer D.B."/>
            <person name="Baker S.E."/>
            <person name="Benoit I."/>
            <person name="Brakhage A.A."/>
            <person name="Braus G.H."/>
            <person name="Fischer R."/>
            <person name="Frisvad J.C."/>
            <person name="Goldman G.H."/>
            <person name="Houbraken J."/>
            <person name="Oakley B."/>
            <person name="Pocsi I."/>
            <person name="Scazzocchio C."/>
            <person name="Seiboth B."/>
            <person name="vanKuyk P.A."/>
            <person name="Wortman J."/>
            <person name="Dyer P.S."/>
            <person name="Grigoriev I.V."/>
        </authorList>
    </citation>
    <scope>NUCLEOTIDE SEQUENCE [LARGE SCALE GENOMIC DNA]</scope>
    <source>
        <strain evidence="19">CBS 593.65</strain>
    </source>
</reference>
<evidence type="ECO:0000256" key="14">
    <source>
        <dbReference type="ARBA" id="ARBA00045077"/>
    </source>
</evidence>
<evidence type="ECO:0000256" key="8">
    <source>
        <dbReference type="ARBA" id="ARBA00023008"/>
    </source>
</evidence>
<keyword evidence="19" id="KW-1185">Reference proteome</keyword>
<sequence>MKACISVALTLLSAARQAAAHGYVSGIVVNGVYYRGWLPSEDPYNSDPPINIGWQTPNLSNGFVTPDETDTDAIICHTNATNAAGHATVAAGDRIYIQWEPTPWPESHHGPVLDYLANCGESCETVDKTTLEFFKIDGPGLIDGSSVPGVWADDQLIANGNGWLVEIPESIAPGNYVLRHEIIALHGAGSENGAQLYPQCINLQITGSGTVSPSGTLATNFYTPTDPGILINIYQVLTEYIVPGPDIIPQGVSIEQASSAITATGTPTPA</sequence>
<evidence type="ECO:0000256" key="6">
    <source>
        <dbReference type="ARBA" id="ARBA00023001"/>
    </source>
</evidence>
<evidence type="ECO:0000256" key="3">
    <source>
        <dbReference type="ARBA" id="ARBA00022525"/>
    </source>
</evidence>
<dbReference type="EC" id="1.14.99.56" evidence="15"/>
<keyword evidence="7" id="KW-0560">Oxidoreductase</keyword>
<keyword evidence="8" id="KW-0186">Copper</keyword>
<proteinExistence type="inferred from homology"/>
<dbReference type="GO" id="GO:0004497">
    <property type="term" value="F:monooxygenase activity"/>
    <property type="evidence" value="ECO:0007669"/>
    <property type="project" value="UniProtKB-KW"/>
</dbReference>
<dbReference type="GO" id="GO:0008810">
    <property type="term" value="F:cellulase activity"/>
    <property type="evidence" value="ECO:0007669"/>
    <property type="project" value="UniProtKB-UniRule"/>
</dbReference>
<keyword evidence="11 15" id="KW-0119">Carbohydrate metabolism</keyword>
<dbReference type="InterPro" id="IPR005103">
    <property type="entry name" value="AA9_LPMO"/>
</dbReference>
<keyword evidence="3 15" id="KW-0964">Secreted</keyword>
<feature type="signal peptide" evidence="16">
    <location>
        <begin position="1"/>
        <end position="20"/>
    </location>
</feature>
<accession>A0A1L9TLK0</accession>
<dbReference type="RefSeq" id="XP_040704068.1">
    <property type="nucleotide sequence ID" value="XM_040846891.1"/>
</dbReference>
<dbReference type="Proteomes" id="UP000184356">
    <property type="component" value="Unassembled WGS sequence"/>
</dbReference>
<dbReference type="VEuPathDB" id="FungiDB:ASPSYDRAFT_44690"/>
<comment type="similarity">
    <text evidence="13">Belongs to the polysaccharide monooxygenase AA9 family.</text>
</comment>
<comment type="cofactor">
    <cofactor evidence="1">
        <name>Cu(2+)</name>
        <dbReference type="ChEBI" id="CHEBI:29036"/>
    </cofactor>
</comment>
<comment type="domain">
    <text evidence="15">Has a modular structure: an endo-beta-1,4-glucanase catalytic module at the N-terminus, a linker rich in serines and threonines, and a C-terminal carbohydrate-binding module (CBM).</text>
</comment>
<evidence type="ECO:0000256" key="4">
    <source>
        <dbReference type="ARBA" id="ARBA00022723"/>
    </source>
</evidence>
<dbReference type="InterPro" id="IPR049892">
    <property type="entry name" value="AA9"/>
</dbReference>
<evidence type="ECO:0000256" key="15">
    <source>
        <dbReference type="RuleBase" id="RU368122"/>
    </source>
</evidence>
<gene>
    <name evidence="18" type="ORF">ASPSYDRAFT_44690</name>
</gene>
<dbReference type="GO" id="GO:0030245">
    <property type="term" value="P:cellulose catabolic process"/>
    <property type="evidence" value="ECO:0007669"/>
    <property type="project" value="UniProtKB-UniRule"/>
</dbReference>
<evidence type="ECO:0000256" key="13">
    <source>
        <dbReference type="ARBA" id="ARBA00044502"/>
    </source>
</evidence>
<keyword evidence="9" id="KW-0503">Monooxygenase</keyword>
<keyword evidence="10 15" id="KW-1015">Disulfide bond</keyword>
<feature type="domain" description="Auxiliary Activity family 9 catalytic" evidence="17">
    <location>
        <begin position="21"/>
        <end position="237"/>
    </location>
</feature>
<comment type="function">
    <text evidence="15">Lytic polysaccharide monooxygenase (LMPO) that depolymerizes crystalline and amorphous polysaccharides via the oxidation of scissile alpha- or beta-(1-4)-glycosidic bonds, yielding C1 and/or C4 oxidation products. Catalysis by LPMOs requires the reduction of the active-site copper from Cu(II) to Cu(I) by a reducing agent and H(2)O(2) or O(2) as a cosubstrate.</text>
</comment>
<evidence type="ECO:0000259" key="17">
    <source>
        <dbReference type="Pfam" id="PF03443"/>
    </source>
</evidence>
<feature type="chain" id="PRO_5012996334" description="AA9 family lytic polysaccharide monooxygenase" evidence="16">
    <location>
        <begin position="21"/>
        <end position="270"/>
    </location>
</feature>
<dbReference type="GO" id="GO:0030248">
    <property type="term" value="F:cellulose binding"/>
    <property type="evidence" value="ECO:0007669"/>
    <property type="project" value="UniProtKB-UniRule"/>
</dbReference>
<evidence type="ECO:0000313" key="18">
    <source>
        <dbReference type="EMBL" id="OJJ60262.1"/>
    </source>
</evidence>
<dbReference type="PANTHER" id="PTHR33353">
    <property type="entry name" value="PUTATIVE (AFU_ORTHOLOGUE AFUA_1G12560)-RELATED"/>
    <property type="match status" value="1"/>
</dbReference>
<evidence type="ECO:0000256" key="5">
    <source>
        <dbReference type="ARBA" id="ARBA00022729"/>
    </source>
</evidence>
<evidence type="ECO:0000256" key="10">
    <source>
        <dbReference type="ARBA" id="ARBA00023157"/>
    </source>
</evidence>
<dbReference type="AlphaFoldDB" id="A0A1L9TLK0"/>